<accession>A0A0E9N4N1</accession>
<evidence type="ECO:0000313" key="4">
    <source>
        <dbReference type="Proteomes" id="UP000033121"/>
    </source>
</evidence>
<feature type="domain" description="Glycosyltransferase subfamily 4-like N-terminal" evidence="2">
    <location>
        <begin position="16"/>
        <end position="178"/>
    </location>
</feature>
<organism evidence="3 4">
    <name type="scientific">Flavihumibacter petaseus NBRC 106054</name>
    <dbReference type="NCBI Taxonomy" id="1220578"/>
    <lineage>
        <taxon>Bacteria</taxon>
        <taxon>Pseudomonadati</taxon>
        <taxon>Bacteroidota</taxon>
        <taxon>Chitinophagia</taxon>
        <taxon>Chitinophagales</taxon>
        <taxon>Chitinophagaceae</taxon>
        <taxon>Flavihumibacter</taxon>
    </lineage>
</organism>
<gene>
    <name evidence="3" type="ORF">FPE01S_03_03630</name>
</gene>
<keyword evidence="4" id="KW-1185">Reference proteome</keyword>
<dbReference type="RefSeq" id="WP_157474074.1">
    <property type="nucleotide sequence ID" value="NZ_BBWV01000003.1"/>
</dbReference>
<evidence type="ECO:0000259" key="1">
    <source>
        <dbReference type="Pfam" id="PF00534"/>
    </source>
</evidence>
<reference evidence="3 4" key="1">
    <citation type="submission" date="2015-04" db="EMBL/GenBank/DDBJ databases">
        <title>Whole genome shotgun sequence of Flavihumibacter petaseus NBRC 106054.</title>
        <authorList>
            <person name="Miyazawa S."/>
            <person name="Hosoyama A."/>
            <person name="Hashimoto M."/>
            <person name="Noguchi M."/>
            <person name="Tsuchikane K."/>
            <person name="Ohji S."/>
            <person name="Yamazoe A."/>
            <person name="Ichikawa N."/>
            <person name="Kimura A."/>
            <person name="Fujita N."/>
        </authorList>
    </citation>
    <scope>NUCLEOTIDE SEQUENCE [LARGE SCALE GENOMIC DNA]</scope>
    <source>
        <strain evidence="3 4">NBRC 106054</strain>
    </source>
</reference>
<evidence type="ECO:0000313" key="3">
    <source>
        <dbReference type="EMBL" id="GAO44325.1"/>
    </source>
</evidence>
<dbReference type="GO" id="GO:0016757">
    <property type="term" value="F:glycosyltransferase activity"/>
    <property type="evidence" value="ECO:0007669"/>
    <property type="project" value="InterPro"/>
</dbReference>
<evidence type="ECO:0000259" key="2">
    <source>
        <dbReference type="Pfam" id="PF13439"/>
    </source>
</evidence>
<dbReference type="STRING" id="1220578.FPE01S_03_03630"/>
<dbReference type="Pfam" id="PF13439">
    <property type="entry name" value="Glyco_transf_4"/>
    <property type="match status" value="1"/>
</dbReference>
<name>A0A0E9N4N1_9BACT</name>
<dbReference type="PANTHER" id="PTHR12526">
    <property type="entry name" value="GLYCOSYLTRANSFERASE"/>
    <property type="match status" value="1"/>
</dbReference>
<dbReference type="Gene3D" id="3.40.50.2000">
    <property type="entry name" value="Glycogen Phosphorylase B"/>
    <property type="match status" value="2"/>
</dbReference>
<protein>
    <submittedName>
        <fullName evidence="3">Putative glycosyltransferase</fullName>
    </submittedName>
</protein>
<sequence length="378" mass="42742">MLLVPGFPLNREAIRGGVHSAILNLAPALAKQGVTVRIVSLNPALENDTVARWNDQVEVHYCRIIKTPVKVLAYLMTGSGILRRQIDDFQPHLLHYQIGGNFLFTRSFIGRRLPYLLTIHGISMQEAKVTRSFRRKMTYYFNAWITRRIRPDNIIHISNYSKALCGDGGNPKFPVIYNAAGESYFQVTQRESMGNRLLYVGVVDERKNLLLLLKAMAALKAKGKVYRLTVVGGAGQHPEYFDLVRSYADERLQAEVDFIGWQEQHRLPELLQQHDIMVLPSQQETLPMSVAEAMSAGRVVVAANVGGLEEMIRHGETGFLFPSNEEGALTVILDSLFDNTTLMQNVSLQAGYLARQRYDSNRIATQTIEYYYKVLHQS</sequence>
<keyword evidence="3" id="KW-0808">Transferase</keyword>
<comment type="caution">
    <text evidence="3">The sequence shown here is derived from an EMBL/GenBank/DDBJ whole genome shotgun (WGS) entry which is preliminary data.</text>
</comment>
<dbReference type="Pfam" id="PF00534">
    <property type="entry name" value="Glycos_transf_1"/>
    <property type="match status" value="1"/>
</dbReference>
<dbReference type="EMBL" id="BBWV01000003">
    <property type="protein sequence ID" value="GAO44325.1"/>
    <property type="molecule type" value="Genomic_DNA"/>
</dbReference>
<dbReference type="InterPro" id="IPR001296">
    <property type="entry name" value="Glyco_trans_1"/>
</dbReference>
<proteinExistence type="predicted"/>
<dbReference type="AlphaFoldDB" id="A0A0E9N4N1"/>
<dbReference type="InterPro" id="IPR028098">
    <property type="entry name" value="Glyco_trans_4-like_N"/>
</dbReference>
<feature type="domain" description="Glycosyl transferase family 1" evidence="1">
    <location>
        <begin position="184"/>
        <end position="345"/>
    </location>
</feature>
<dbReference type="Proteomes" id="UP000033121">
    <property type="component" value="Unassembled WGS sequence"/>
</dbReference>
<dbReference type="PANTHER" id="PTHR12526:SF630">
    <property type="entry name" value="GLYCOSYLTRANSFERASE"/>
    <property type="match status" value="1"/>
</dbReference>
<dbReference type="CDD" id="cd03801">
    <property type="entry name" value="GT4_PimA-like"/>
    <property type="match status" value="1"/>
</dbReference>
<dbReference type="SUPFAM" id="SSF53756">
    <property type="entry name" value="UDP-Glycosyltransferase/glycogen phosphorylase"/>
    <property type="match status" value="1"/>
</dbReference>
<dbReference type="OrthoDB" id="6638511at2"/>